<proteinExistence type="predicted"/>
<dbReference type="EMBL" id="PQXO01001171">
    <property type="protein sequence ID" value="TGO81386.1"/>
    <property type="molecule type" value="Genomic_DNA"/>
</dbReference>
<protein>
    <submittedName>
        <fullName evidence="2">Uncharacterized protein</fullName>
    </submittedName>
</protein>
<gene>
    <name evidence="2" type="ORF">BPOR_1178g00030</name>
</gene>
<dbReference type="OrthoDB" id="10461545at2759"/>
<organism evidence="2 3">
    <name type="scientific">Botrytis porri</name>
    <dbReference type="NCBI Taxonomy" id="87229"/>
    <lineage>
        <taxon>Eukaryota</taxon>
        <taxon>Fungi</taxon>
        <taxon>Dikarya</taxon>
        <taxon>Ascomycota</taxon>
        <taxon>Pezizomycotina</taxon>
        <taxon>Leotiomycetes</taxon>
        <taxon>Helotiales</taxon>
        <taxon>Sclerotiniaceae</taxon>
        <taxon>Botrytis</taxon>
    </lineage>
</organism>
<dbReference type="AlphaFoldDB" id="A0A4Z1K7G3"/>
<name>A0A4Z1K7G3_9HELO</name>
<comment type="caution">
    <text evidence="2">The sequence shown here is derived from an EMBL/GenBank/DDBJ whole genome shotgun (WGS) entry which is preliminary data.</text>
</comment>
<evidence type="ECO:0000256" key="1">
    <source>
        <dbReference type="SAM" id="MobiDB-lite"/>
    </source>
</evidence>
<keyword evidence="3" id="KW-1185">Reference proteome</keyword>
<reference evidence="2 3" key="1">
    <citation type="submission" date="2017-12" db="EMBL/GenBank/DDBJ databases">
        <title>Comparative genomics of Botrytis spp.</title>
        <authorList>
            <person name="Valero-Jimenez C.A."/>
            <person name="Tapia P."/>
            <person name="Veloso J."/>
            <person name="Silva-Moreno E."/>
            <person name="Staats M."/>
            <person name="Valdes J.H."/>
            <person name="Van Kan J.A.L."/>
        </authorList>
    </citation>
    <scope>NUCLEOTIDE SEQUENCE [LARGE SCALE GENOMIC DNA]</scope>
    <source>
        <strain evidence="2 3">MUCL3349</strain>
    </source>
</reference>
<sequence length="198" mass="22057">MSEARSRYWLRGGRLINKLTYLSLFHTYTKFITQDQPYFGIFGKNGNTKTSDHCLDGASMARLRNRLSIPPALPWPYTSEHPDPVRAEVSMSIEDTSASHSESQAVIDEDFRRSSSNSDKTHSPEQTQLPTRAEIITNGLAHSGGNVSVVLKAPNPSGPSFFRLILPGEVICNSLNRSKRKLDAMSFILQVLSGKLYN</sequence>
<feature type="region of interest" description="Disordered" evidence="1">
    <location>
        <begin position="91"/>
        <end position="129"/>
    </location>
</feature>
<accession>A0A4Z1K7G3</accession>
<feature type="compositionally biased region" description="Basic and acidic residues" evidence="1">
    <location>
        <begin position="109"/>
        <end position="123"/>
    </location>
</feature>
<evidence type="ECO:0000313" key="2">
    <source>
        <dbReference type="EMBL" id="TGO81386.1"/>
    </source>
</evidence>
<dbReference type="Proteomes" id="UP000297280">
    <property type="component" value="Unassembled WGS sequence"/>
</dbReference>
<evidence type="ECO:0000313" key="3">
    <source>
        <dbReference type="Proteomes" id="UP000297280"/>
    </source>
</evidence>
<feature type="compositionally biased region" description="Polar residues" evidence="1">
    <location>
        <begin position="93"/>
        <end position="104"/>
    </location>
</feature>